<comment type="similarity">
    <text evidence="1 3">Belongs to the short-chain dehydrogenases/reductases (SDR) family.</text>
</comment>
<dbReference type="PRINTS" id="PR00081">
    <property type="entry name" value="GDHRDH"/>
</dbReference>
<dbReference type="NCBIfam" id="NF005437">
    <property type="entry name" value="PRK07024.1"/>
    <property type="match status" value="1"/>
</dbReference>
<evidence type="ECO:0000256" key="2">
    <source>
        <dbReference type="ARBA" id="ARBA00023002"/>
    </source>
</evidence>
<dbReference type="RefSeq" id="WP_046489080.1">
    <property type="nucleotide sequence ID" value="NZ_LN827929.1"/>
</dbReference>
<sequence>MSEKIAIKNKPLKVFITGASSGIGESLAHQYAKEGATLGLVGRRLELLTKIKSNIKTDCEIYAVDVSDQKKLQKAANHFIKKYGPPDIVIANAGVSTGTLAGEKKDLDTFKRVIEINLFGVIHTFLPFIEIYKKKKSGQLVGIASVAGIRGLPGSGAYSTSKAALINYLESLRIEMRPFGIHVTTIAPGFIHTLMTKHNCYTMPFILDVDVAVSRFRKAIHNKKCFVIIPWQMKIVGTIMKFLPAPLWDFLAKGGPKKIRKMIQ</sequence>
<dbReference type="Pfam" id="PF00106">
    <property type="entry name" value="adh_short"/>
    <property type="match status" value="1"/>
</dbReference>
<dbReference type="Proteomes" id="UP000064007">
    <property type="component" value="Chromosome 1"/>
</dbReference>
<organism evidence="4 5">
    <name type="scientific">Candidatus Methylopumilus planktonicus</name>
    <dbReference type="NCBI Taxonomy" id="1581557"/>
    <lineage>
        <taxon>Bacteria</taxon>
        <taxon>Pseudomonadati</taxon>
        <taxon>Pseudomonadota</taxon>
        <taxon>Betaproteobacteria</taxon>
        <taxon>Nitrosomonadales</taxon>
        <taxon>Methylophilaceae</taxon>
        <taxon>Candidatus Methylopumilus</taxon>
    </lineage>
</organism>
<protein>
    <submittedName>
        <fullName evidence="4">Short-chain dehydrogenase/reductase SDR</fullName>
    </submittedName>
</protein>
<dbReference type="PRINTS" id="PR00080">
    <property type="entry name" value="SDRFAMILY"/>
</dbReference>
<evidence type="ECO:0000313" key="4">
    <source>
        <dbReference type="EMBL" id="CEZ20261.1"/>
    </source>
</evidence>
<dbReference type="GO" id="GO:0016491">
    <property type="term" value="F:oxidoreductase activity"/>
    <property type="evidence" value="ECO:0007669"/>
    <property type="project" value="UniProtKB-KW"/>
</dbReference>
<dbReference type="InterPro" id="IPR036291">
    <property type="entry name" value="NAD(P)-bd_dom_sf"/>
</dbReference>
<dbReference type="STRING" id="1581557.BN1208_1381"/>
<reference evidence="5" key="1">
    <citation type="submission" date="2014-12" db="EMBL/GenBank/DDBJ databases">
        <authorList>
            <person name="Salcher M.M."/>
        </authorList>
    </citation>
    <scope>NUCLEOTIDE SEQUENCE [LARGE SCALE GENOMIC DNA]</scope>
    <source>
        <strain evidence="5">MMS-10A-171</strain>
    </source>
</reference>
<keyword evidence="5" id="KW-1185">Reference proteome</keyword>
<dbReference type="GO" id="GO:0016020">
    <property type="term" value="C:membrane"/>
    <property type="evidence" value="ECO:0007669"/>
    <property type="project" value="TreeGrafter"/>
</dbReference>
<evidence type="ECO:0000313" key="5">
    <source>
        <dbReference type="Proteomes" id="UP000064007"/>
    </source>
</evidence>
<dbReference type="EMBL" id="LN827929">
    <property type="protein sequence ID" value="CEZ20261.1"/>
    <property type="molecule type" value="Genomic_DNA"/>
</dbReference>
<name>A0A0D6EXP7_9PROT</name>
<gene>
    <name evidence="4" type="ORF">BN1208_1381</name>
</gene>
<dbReference type="InterPro" id="IPR002347">
    <property type="entry name" value="SDR_fam"/>
</dbReference>
<dbReference type="KEGG" id="mbat:BN1208_1381"/>
<dbReference type="PANTHER" id="PTHR44196">
    <property type="entry name" value="DEHYDROGENASE/REDUCTASE SDR FAMILY MEMBER 7B"/>
    <property type="match status" value="1"/>
</dbReference>
<evidence type="ECO:0000256" key="1">
    <source>
        <dbReference type="ARBA" id="ARBA00006484"/>
    </source>
</evidence>
<accession>A0A0D6EXP7</accession>
<dbReference type="InterPro" id="IPR020904">
    <property type="entry name" value="Sc_DH/Rdtase_CS"/>
</dbReference>
<dbReference type="SUPFAM" id="SSF51735">
    <property type="entry name" value="NAD(P)-binding Rossmann-fold domains"/>
    <property type="match status" value="1"/>
</dbReference>
<keyword evidence="2" id="KW-0560">Oxidoreductase</keyword>
<dbReference type="HOGENOM" id="CLU_010194_2_1_4"/>
<proteinExistence type="inferred from homology"/>
<dbReference type="Gene3D" id="3.40.50.720">
    <property type="entry name" value="NAD(P)-binding Rossmann-like Domain"/>
    <property type="match status" value="1"/>
</dbReference>
<evidence type="ECO:0000256" key="3">
    <source>
        <dbReference type="RuleBase" id="RU000363"/>
    </source>
</evidence>
<dbReference type="OrthoDB" id="9797538at2"/>
<dbReference type="PANTHER" id="PTHR44196:SF1">
    <property type="entry name" value="DEHYDROGENASE_REDUCTASE SDR FAMILY MEMBER 7B"/>
    <property type="match status" value="1"/>
</dbReference>
<dbReference type="PROSITE" id="PS00061">
    <property type="entry name" value="ADH_SHORT"/>
    <property type="match status" value="1"/>
</dbReference>
<dbReference type="AlphaFoldDB" id="A0A0D6EXP7"/>